<evidence type="ECO:0000256" key="8">
    <source>
        <dbReference type="SAM" id="MobiDB-lite"/>
    </source>
</evidence>
<reference evidence="9" key="1">
    <citation type="journal article" date="2019" name="bioRxiv">
        <title>The Genome of the Zebra Mussel, Dreissena polymorpha: A Resource for Invasive Species Research.</title>
        <authorList>
            <person name="McCartney M.A."/>
            <person name="Auch B."/>
            <person name="Kono T."/>
            <person name="Mallez S."/>
            <person name="Zhang Y."/>
            <person name="Obille A."/>
            <person name="Becker A."/>
            <person name="Abrahante J.E."/>
            <person name="Garbe J."/>
            <person name="Badalamenti J.P."/>
            <person name="Herman A."/>
            <person name="Mangelson H."/>
            <person name="Liachko I."/>
            <person name="Sullivan S."/>
            <person name="Sone E.D."/>
            <person name="Koren S."/>
            <person name="Silverstein K.A.T."/>
            <person name="Beckman K.B."/>
            <person name="Gohl D.M."/>
        </authorList>
    </citation>
    <scope>NUCLEOTIDE SEQUENCE</scope>
    <source>
        <strain evidence="9">Duluth1</strain>
        <tissue evidence="9">Whole animal</tissue>
    </source>
</reference>
<comment type="caution">
    <text evidence="9">The sequence shown here is derived from an EMBL/GenBank/DDBJ whole genome shotgun (WGS) entry which is preliminary data.</text>
</comment>
<dbReference type="EMBL" id="JAIWYP010000004">
    <property type="protein sequence ID" value="KAH3833462.1"/>
    <property type="molecule type" value="Genomic_DNA"/>
</dbReference>
<dbReference type="GO" id="GO:0015031">
    <property type="term" value="P:protein transport"/>
    <property type="evidence" value="ECO:0007669"/>
    <property type="project" value="UniProtKB-KW"/>
</dbReference>
<reference evidence="9" key="2">
    <citation type="submission" date="2020-11" db="EMBL/GenBank/DDBJ databases">
        <authorList>
            <person name="McCartney M.A."/>
            <person name="Auch B."/>
            <person name="Kono T."/>
            <person name="Mallez S."/>
            <person name="Becker A."/>
            <person name="Gohl D.M."/>
            <person name="Silverstein K.A.T."/>
            <person name="Koren S."/>
            <person name="Bechman K.B."/>
            <person name="Herman A."/>
            <person name="Abrahante J.E."/>
            <person name="Garbe J."/>
        </authorList>
    </citation>
    <scope>NUCLEOTIDE SEQUENCE</scope>
    <source>
        <strain evidence="9">Duluth1</strain>
        <tissue evidence="9">Whole animal</tissue>
    </source>
</reference>
<feature type="compositionally biased region" description="Polar residues" evidence="8">
    <location>
        <begin position="565"/>
        <end position="575"/>
    </location>
</feature>
<evidence type="ECO:0000256" key="1">
    <source>
        <dbReference type="ARBA" id="ARBA00004567"/>
    </source>
</evidence>
<keyword evidence="6" id="KW-0906">Nuclear pore complex</keyword>
<dbReference type="PANTHER" id="PTHR13437">
    <property type="entry name" value="NUCLEOPORIN P58/P45 NUCLEOPORIN-LIKE PROTEIN 1"/>
    <property type="match status" value="1"/>
</dbReference>
<dbReference type="Gene3D" id="6.10.140.1350">
    <property type="match status" value="1"/>
</dbReference>
<evidence type="ECO:0000256" key="5">
    <source>
        <dbReference type="ARBA" id="ARBA00023010"/>
    </source>
</evidence>
<name>A0A9D4QKC5_DREPO</name>
<proteinExistence type="predicted"/>
<feature type="region of interest" description="Disordered" evidence="8">
    <location>
        <begin position="505"/>
        <end position="524"/>
    </location>
</feature>
<evidence type="ECO:0008006" key="11">
    <source>
        <dbReference type="Google" id="ProtNLM"/>
    </source>
</evidence>
<dbReference type="AlphaFoldDB" id="A0A9D4QKC5"/>
<gene>
    <name evidence="9" type="ORF">DPMN_106772</name>
</gene>
<keyword evidence="5" id="KW-0811">Translocation</keyword>
<comment type="subcellular location">
    <subcellularLocation>
        <location evidence="1">Nucleus</location>
        <location evidence="1">Nuclear pore complex</location>
    </subcellularLocation>
</comment>
<evidence type="ECO:0000313" key="9">
    <source>
        <dbReference type="EMBL" id="KAH3833462.1"/>
    </source>
</evidence>
<keyword evidence="7" id="KW-0539">Nucleus</keyword>
<dbReference type="InterPro" id="IPR024882">
    <property type="entry name" value="NUP58/p45/49"/>
</dbReference>
<evidence type="ECO:0000256" key="7">
    <source>
        <dbReference type="ARBA" id="ARBA00023242"/>
    </source>
</evidence>
<feature type="compositionally biased region" description="Polar residues" evidence="8">
    <location>
        <begin position="582"/>
        <end position="595"/>
    </location>
</feature>
<keyword evidence="10" id="KW-1185">Reference proteome</keyword>
<dbReference type="OrthoDB" id="2538017at2759"/>
<feature type="region of interest" description="Disordered" evidence="8">
    <location>
        <begin position="565"/>
        <end position="607"/>
    </location>
</feature>
<dbReference type="GO" id="GO:0005643">
    <property type="term" value="C:nuclear pore"/>
    <property type="evidence" value="ECO:0007669"/>
    <property type="project" value="UniProtKB-SubCell"/>
</dbReference>
<dbReference type="GO" id="GO:0017056">
    <property type="term" value="F:structural constituent of nuclear pore"/>
    <property type="evidence" value="ECO:0007669"/>
    <property type="project" value="InterPro"/>
</dbReference>
<keyword evidence="3" id="KW-0509">mRNA transport</keyword>
<organism evidence="9 10">
    <name type="scientific">Dreissena polymorpha</name>
    <name type="common">Zebra mussel</name>
    <name type="synonym">Mytilus polymorpha</name>
    <dbReference type="NCBI Taxonomy" id="45954"/>
    <lineage>
        <taxon>Eukaryota</taxon>
        <taxon>Metazoa</taxon>
        <taxon>Spiralia</taxon>
        <taxon>Lophotrochozoa</taxon>
        <taxon>Mollusca</taxon>
        <taxon>Bivalvia</taxon>
        <taxon>Autobranchia</taxon>
        <taxon>Heteroconchia</taxon>
        <taxon>Euheterodonta</taxon>
        <taxon>Imparidentia</taxon>
        <taxon>Neoheterodontei</taxon>
        <taxon>Myida</taxon>
        <taxon>Dreissenoidea</taxon>
        <taxon>Dreissenidae</taxon>
        <taxon>Dreissena</taxon>
    </lineage>
</organism>
<dbReference type="Proteomes" id="UP000828390">
    <property type="component" value="Unassembled WGS sequence"/>
</dbReference>
<sequence>MSFGGFSFGANTTTTTGTTPAAGGFSFAASTSAPATTSAGGFSFSTPLGGMASSTGSSGFSLPKPAGIAPLSGFSLAGPATTAATGTASGFSLTSTSTGPTSGFSLTGLTHAKTTSSEVTFGGLGAGTASTGMGTTSMFGGQGASTAGTGMGTTSMFGGLGAGTASTGMGTTSAATPSFGFTNPLATTAASTSSGFGLGGGLSLGTSATTTTSSAFGAGLSGFGVTGSTAGGSIFGGAVAKTTSAGLGGVDPKTSTSNAASDPSKAGDGKTVKEMQVETNILLDVDELRKFVKEELTEMEQMKRLSVTPMMKVQEDNTALRQLLSLVSSGLQRNTCAVDNLKKDMTQELKNAEMAVRTKETPPGLQYENTAPTVYFQSLIEHFESQMLQYRQQIEMLESHLASVHQPNRLTNEELILLLRRLHEAFIAMAAQLHQVHEAVKTQKEHYLNYRKVFQGDTRNIFERQKKAPVRVSAPSYAEMYGQPPFPGVNNATAVAMATALNRAQQPNPQTGAPPVTGFSSFGSTTGLGSTSSTGFGFGTSSTQSAGFKGFGTGGGLFGGNSSNLATTQSGSLFSSPLPGTVGQTTLGGDQSFQLSKPPAGAKRNKR</sequence>
<accession>A0A9D4QKC5</accession>
<evidence type="ECO:0000256" key="2">
    <source>
        <dbReference type="ARBA" id="ARBA00022448"/>
    </source>
</evidence>
<dbReference type="Pfam" id="PF15967">
    <property type="entry name" value="Nucleoporin_FG2"/>
    <property type="match status" value="1"/>
</dbReference>
<evidence type="ECO:0000256" key="3">
    <source>
        <dbReference type="ARBA" id="ARBA00022816"/>
    </source>
</evidence>
<protein>
    <recommendedName>
        <fullName evidence="11">Nucleoporin p58/p45</fullName>
    </recommendedName>
</protein>
<keyword evidence="2" id="KW-0813">Transport</keyword>
<dbReference type="GO" id="GO:0008139">
    <property type="term" value="F:nuclear localization sequence binding"/>
    <property type="evidence" value="ECO:0007669"/>
    <property type="project" value="InterPro"/>
</dbReference>
<keyword evidence="4" id="KW-0653">Protein transport</keyword>
<dbReference type="GO" id="GO:0051028">
    <property type="term" value="P:mRNA transport"/>
    <property type="evidence" value="ECO:0007669"/>
    <property type="project" value="UniProtKB-KW"/>
</dbReference>
<feature type="region of interest" description="Disordered" evidence="8">
    <location>
        <begin position="247"/>
        <end position="271"/>
    </location>
</feature>
<evidence type="ECO:0000313" key="10">
    <source>
        <dbReference type="Proteomes" id="UP000828390"/>
    </source>
</evidence>
<evidence type="ECO:0000256" key="6">
    <source>
        <dbReference type="ARBA" id="ARBA00023132"/>
    </source>
</evidence>
<dbReference type="PANTHER" id="PTHR13437:SF2">
    <property type="entry name" value="NUCLEOPORIN P58_P45"/>
    <property type="match status" value="1"/>
</dbReference>
<evidence type="ECO:0000256" key="4">
    <source>
        <dbReference type="ARBA" id="ARBA00022927"/>
    </source>
</evidence>